<dbReference type="InterPro" id="IPR051682">
    <property type="entry name" value="Mito_Persulfide_Diox"/>
</dbReference>
<evidence type="ECO:0000259" key="2">
    <source>
        <dbReference type="SMART" id="SM00849"/>
    </source>
</evidence>
<dbReference type="Proteomes" id="UP001058860">
    <property type="component" value="Chromosome"/>
</dbReference>
<organism evidence="3 4">
    <name type="scientific">Svornostia abyssi</name>
    <dbReference type="NCBI Taxonomy" id="2898438"/>
    <lineage>
        <taxon>Bacteria</taxon>
        <taxon>Bacillati</taxon>
        <taxon>Actinomycetota</taxon>
        <taxon>Thermoleophilia</taxon>
        <taxon>Solirubrobacterales</taxon>
        <taxon>Baekduiaceae</taxon>
        <taxon>Svornostia</taxon>
    </lineage>
</organism>
<dbReference type="Pfam" id="PF00753">
    <property type="entry name" value="Lactamase_B"/>
    <property type="match status" value="1"/>
</dbReference>
<keyword evidence="1" id="KW-0479">Metal-binding</keyword>
<accession>A0ABY5PEE2</accession>
<dbReference type="InterPro" id="IPR001279">
    <property type="entry name" value="Metallo-B-lactamas"/>
</dbReference>
<name>A0ABY5PEE2_9ACTN</name>
<reference evidence="4" key="1">
    <citation type="submission" date="2021-11" db="EMBL/GenBank/DDBJ databases">
        <title>Cultivation dependent microbiological survey of springs from the worlds oldest radium mine currently devoted to the extraction of radon-saturated water.</title>
        <authorList>
            <person name="Kapinusova G."/>
            <person name="Smrhova T."/>
            <person name="Strejcek M."/>
            <person name="Suman J."/>
            <person name="Jani K."/>
            <person name="Pajer P."/>
            <person name="Uhlik O."/>
        </authorList>
    </citation>
    <scope>NUCLEOTIDE SEQUENCE [LARGE SCALE GENOMIC DNA]</scope>
    <source>
        <strain evidence="4">J379</strain>
    </source>
</reference>
<dbReference type="InterPro" id="IPR036866">
    <property type="entry name" value="RibonucZ/Hydroxyglut_hydro"/>
</dbReference>
<dbReference type="PANTHER" id="PTHR43084">
    <property type="entry name" value="PERSULFIDE DIOXYGENASE ETHE1"/>
    <property type="match status" value="1"/>
</dbReference>
<dbReference type="Gene3D" id="3.60.15.10">
    <property type="entry name" value="Ribonuclease Z/Hydroxyacylglutathione hydrolase-like"/>
    <property type="match status" value="1"/>
</dbReference>
<dbReference type="SMART" id="SM00849">
    <property type="entry name" value="Lactamase_B"/>
    <property type="match status" value="1"/>
</dbReference>
<dbReference type="SUPFAM" id="SSF56281">
    <property type="entry name" value="Metallo-hydrolase/oxidoreductase"/>
    <property type="match status" value="1"/>
</dbReference>
<sequence>MYFRQLFNDDTACASYLLGCKSCAKFAVVDPHVDLVDDYIALAQGQGVPIVAVLETHVQADHVSGLPDLVARTGATAYLPEGAGVDFAHVELADGEVVELGNAVLQARATPGHAAAHHAYVVTDLTRADEPWLVLTGDALLVGDAGRPDLHAHGETTPRDMAHLLYRSLHEAILSLPDHVALYPAHYSGSVCGRGLSAVPASTVGFERRNNKALKHPSEEAFVEALVQDIPPTPDGQDAILAANRAGRPRTAA</sequence>
<evidence type="ECO:0000313" key="4">
    <source>
        <dbReference type="Proteomes" id="UP001058860"/>
    </source>
</evidence>
<dbReference type="CDD" id="cd07724">
    <property type="entry name" value="POD-like_MBL-fold"/>
    <property type="match status" value="1"/>
</dbReference>
<proteinExistence type="predicted"/>
<dbReference type="InterPro" id="IPR044528">
    <property type="entry name" value="POD-like_MBL-fold"/>
</dbReference>
<evidence type="ECO:0000313" key="3">
    <source>
        <dbReference type="EMBL" id="UUY03030.1"/>
    </source>
</evidence>
<evidence type="ECO:0000256" key="1">
    <source>
        <dbReference type="ARBA" id="ARBA00022723"/>
    </source>
</evidence>
<dbReference type="EMBL" id="CP088295">
    <property type="protein sequence ID" value="UUY03030.1"/>
    <property type="molecule type" value="Genomic_DNA"/>
</dbReference>
<dbReference type="PANTHER" id="PTHR43084:SF1">
    <property type="entry name" value="PERSULFIDE DIOXYGENASE ETHE1, MITOCHONDRIAL"/>
    <property type="match status" value="1"/>
</dbReference>
<dbReference type="RefSeq" id="WP_353863545.1">
    <property type="nucleotide sequence ID" value="NZ_CP088295.1"/>
</dbReference>
<keyword evidence="4" id="KW-1185">Reference proteome</keyword>
<feature type="domain" description="Metallo-beta-lactamase" evidence="2">
    <location>
        <begin position="12"/>
        <end position="186"/>
    </location>
</feature>
<protein>
    <submittedName>
        <fullName evidence="3">MBL fold metallo-hydrolase</fullName>
    </submittedName>
</protein>
<gene>
    <name evidence="3" type="ORF">LRS13_20490</name>
</gene>